<dbReference type="Proteomes" id="UP000825051">
    <property type="component" value="Chromosome"/>
</dbReference>
<evidence type="ECO:0000313" key="3">
    <source>
        <dbReference type="Proteomes" id="UP000825051"/>
    </source>
</evidence>
<keyword evidence="1" id="KW-0472">Membrane</keyword>
<dbReference type="EMBL" id="CP080507">
    <property type="protein sequence ID" value="QYM77924.1"/>
    <property type="molecule type" value="Genomic_DNA"/>
</dbReference>
<protein>
    <submittedName>
        <fullName evidence="2">Uncharacterized protein</fullName>
    </submittedName>
</protein>
<feature type="transmembrane region" description="Helical" evidence="1">
    <location>
        <begin position="134"/>
        <end position="151"/>
    </location>
</feature>
<keyword evidence="1" id="KW-0812">Transmembrane</keyword>
<keyword evidence="3" id="KW-1185">Reference proteome</keyword>
<feature type="transmembrane region" description="Helical" evidence="1">
    <location>
        <begin position="75"/>
        <end position="94"/>
    </location>
</feature>
<gene>
    <name evidence="2" type="ORF">K0B96_11435</name>
</gene>
<sequence>MTTTNGMVESRLNIRAALWAGVIGSLVFQVLEIVLIPLFGGGSPWGPARMIAAMVLGQGVLSPAGTFSLPVVVTALVVDIVLAMIYAVVLAAIIRRWSCGAAAVAGAVFGVVLYVINFYGFTALFPWFVVGRNGVTIFTHVVFSLTVALVYKRGQRVASPPAGAALA</sequence>
<name>A0A8F9TRM1_9BACT</name>
<proteinExistence type="predicted"/>
<evidence type="ECO:0000256" key="1">
    <source>
        <dbReference type="SAM" id="Phobius"/>
    </source>
</evidence>
<feature type="transmembrane region" description="Helical" evidence="1">
    <location>
        <begin position="16"/>
        <end position="39"/>
    </location>
</feature>
<dbReference type="KEGG" id="ole:K0B96_11435"/>
<dbReference type="RefSeq" id="WP_220161028.1">
    <property type="nucleotide sequence ID" value="NZ_CP080507.1"/>
</dbReference>
<reference evidence="2" key="1">
    <citation type="submission" date="2021-08" db="EMBL/GenBank/DDBJ databases">
        <title>Genome of a novel bacterium of the phylum Verrucomicrobia, Oleiharenicola sp. KSB-15.</title>
        <authorList>
            <person name="Chung J.-H."/>
            <person name="Ahn J.-H."/>
            <person name="Yoon Y."/>
            <person name="Kim D.-Y."/>
            <person name="An S.-H."/>
            <person name="Park I."/>
            <person name="Yeon J."/>
        </authorList>
    </citation>
    <scope>NUCLEOTIDE SEQUENCE</scope>
    <source>
        <strain evidence="2">KSB-15</strain>
    </source>
</reference>
<feature type="transmembrane region" description="Helical" evidence="1">
    <location>
        <begin position="101"/>
        <end position="128"/>
    </location>
</feature>
<organism evidence="2 3">
    <name type="scientific">Horticoccus luteus</name>
    <dbReference type="NCBI Taxonomy" id="2862869"/>
    <lineage>
        <taxon>Bacteria</taxon>
        <taxon>Pseudomonadati</taxon>
        <taxon>Verrucomicrobiota</taxon>
        <taxon>Opitutia</taxon>
        <taxon>Opitutales</taxon>
        <taxon>Opitutaceae</taxon>
        <taxon>Horticoccus</taxon>
    </lineage>
</organism>
<accession>A0A8F9TRM1</accession>
<dbReference type="AlphaFoldDB" id="A0A8F9TRM1"/>
<evidence type="ECO:0000313" key="2">
    <source>
        <dbReference type="EMBL" id="QYM77924.1"/>
    </source>
</evidence>
<keyword evidence="1" id="KW-1133">Transmembrane helix</keyword>